<dbReference type="InterPro" id="IPR005531">
    <property type="entry name" value="Asp23"/>
</dbReference>
<dbReference type="EMBL" id="FTOF01000005">
    <property type="protein sequence ID" value="SIS45991.1"/>
    <property type="molecule type" value="Genomic_DNA"/>
</dbReference>
<evidence type="ECO:0000256" key="2">
    <source>
        <dbReference type="SAM" id="MobiDB-lite"/>
    </source>
</evidence>
<name>A0A1N7J9Q7_9CORY</name>
<reference evidence="4" key="1">
    <citation type="submission" date="2017-01" db="EMBL/GenBank/DDBJ databases">
        <authorList>
            <person name="Varghese N."/>
            <person name="Submissions S."/>
        </authorList>
    </citation>
    <scope>NUCLEOTIDE SEQUENCE [LARGE SCALE GENOMIC DNA]</scope>
    <source>
        <strain evidence="4">DSM 44531</strain>
    </source>
</reference>
<keyword evidence="4" id="KW-1185">Reference proteome</keyword>
<dbReference type="RefSeq" id="WP_076599100.1">
    <property type="nucleotide sequence ID" value="NZ_CP046976.1"/>
</dbReference>
<protein>
    <submittedName>
        <fullName evidence="3">Uncharacterized conserved protein YloU, alkaline shock protein (Asp23) family</fullName>
    </submittedName>
</protein>
<accession>A0A1N7J9Q7</accession>
<gene>
    <name evidence="3" type="ORF">SAMN05444817_1055</name>
</gene>
<feature type="region of interest" description="Disordered" evidence="2">
    <location>
        <begin position="170"/>
        <end position="211"/>
    </location>
</feature>
<dbReference type="AlphaFoldDB" id="A0A1N7J9Q7"/>
<proteinExistence type="inferred from homology"/>
<feature type="region of interest" description="Disordered" evidence="2">
    <location>
        <begin position="326"/>
        <end position="362"/>
    </location>
</feature>
<sequence>MDPASYRISEKTVEHIGEVAVLSVPGVRSVDAKLAGLAGRSFPRVNAQIDRPAGSVILDVEIVSSYPAPVGAITDEVRETIGSHVETLTGLTVQKVNIVVVDAESAPLGQRVTRNDLLHHPTGIAPVAIRVQRSKVSSPHVQAPVKLADITVDDSTYTALRHVHTPDPVQIRHVETPPPLRPASVDTPEPLRITHVDTPEPVRPVSPEMPGMAPLKAVGIEKPTRPRHISVPAPAPLKKIEVTRVAPRIPAERPAPRPPRLVEIKRRPQPAPVSLPAQRPLAEITVERGRYVDVVRPMPEPLRAITVPRLDVVSPHLPPQRPLAEITIEPDRADDDALAKPIGGSTQTVRIRPGDNKEVQRP</sequence>
<dbReference type="STRING" id="1161099.SAMN05444817_1055"/>
<dbReference type="Pfam" id="PF03780">
    <property type="entry name" value="Asp23"/>
    <property type="match status" value="1"/>
</dbReference>
<feature type="compositionally biased region" description="Basic and acidic residues" evidence="2">
    <location>
        <begin position="329"/>
        <end position="338"/>
    </location>
</feature>
<comment type="similarity">
    <text evidence="1">Belongs to the asp23 family.</text>
</comment>
<dbReference type="Proteomes" id="UP000186292">
    <property type="component" value="Unassembled WGS sequence"/>
</dbReference>
<dbReference type="OrthoDB" id="4425844at2"/>
<organism evidence="3 4">
    <name type="scientific">Corynebacterium appendicis CIP 107643</name>
    <dbReference type="NCBI Taxonomy" id="1161099"/>
    <lineage>
        <taxon>Bacteria</taxon>
        <taxon>Bacillati</taxon>
        <taxon>Actinomycetota</taxon>
        <taxon>Actinomycetes</taxon>
        <taxon>Mycobacteriales</taxon>
        <taxon>Corynebacteriaceae</taxon>
        <taxon>Corynebacterium</taxon>
    </lineage>
</organism>
<evidence type="ECO:0000313" key="4">
    <source>
        <dbReference type="Proteomes" id="UP000186292"/>
    </source>
</evidence>
<evidence type="ECO:0000313" key="3">
    <source>
        <dbReference type="EMBL" id="SIS45991.1"/>
    </source>
</evidence>
<feature type="compositionally biased region" description="Basic and acidic residues" evidence="2">
    <location>
        <begin position="352"/>
        <end position="362"/>
    </location>
</feature>
<evidence type="ECO:0000256" key="1">
    <source>
        <dbReference type="ARBA" id="ARBA00005721"/>
    </source>
</evidence>